<feature type="transmembrane region" description="Helical" evidence="7">
    <location>
        <begin position="81"/>
        <end position="105"/>
    </location>
</feature>
<dbReference type="PANTHER" id="PTHR31566:SF0">
    <property type="entry name" value="CYTOCHROME C BIOGENESIS PROTEIN CCS1, CHLOROPLASTIC"/>
    <property type="match status" value="1"/>
</dbReference>
<name>A0A1Z1MRQ0_9FLOR</name>
<evidence type="ECO:0000256" key="6">
    <source>
        <dbReference type="HAMAP-Rule" id="MF_01392"/>
    </source>
</evidence>
<evidence type="ECO:0000256" key="4">
    <source>
        <dbReference type="ARBA" id="ARBA00022989"/>
    </source>
</evidence>
<dbReference type="AlphaFoldDB" id="A0A1Z1MRQ0"/>
<dbReference type="GeneID" id="33361664"/>
<keyword evidence="6" id="KW-0793">Thylakoid</keyword>
<comment type="similarity">
    <text evidence="6">Belongs to the Ccs1/CcsB family.</text>
</comment>
<evidence type="ECO:0000256" key="5">
    <source>
        <dbReference type="ARBA" id="ARBA00023136"/>
    </source>
</evidence>
<evidence type="ECO:0000256" key="7">
    <source>
        <dbReference type="SAM" id="Phobius"/>
    </source>
</evidence>
<gene>
    <name evidence="6 9" type="primary">ccs1</name>
</gene>
<sequence length="457" mass="54030">MIQFIKLRSIKWFLIKKISSLNFSIFLLLLIVFCIMIGSVIEQDKELLYYQTYYPLNSTSIWFFNWKVIVFFGLDHLYQTYWFVFILFTLALSLVTCTFTVQLPALKNARRWKFLKPVNKMNQKDSNQKKKKSCYYINIIYSLLNYNFHIFHKKKYLYSYKGILGRIAPIFVHVSLIIVLFGSIVSSFCGYTAQEIIPKGEVFHIKNIVKSGRYSNLNLNLVNKVNNFFIEYNPDNSIKQFFSDVSIYDNKFLLKLKKLMFVNSPIIYNHLFFYQTDWNIESLRLMIGHYNNDIKVQIKLIKVNNSNKLCWLSQLTFYNGKQIYFLIFDIKDKVFLCNANGFIINEVQIGEKFYLNGIPVTILDIIVDSGLQIKIDPGITFVYLGFFILMLSTLISYISYSQIWIYINSKEFFFSGLTNRAVLFFEEDMIKIYANYKTSISTKKNLDDLLQVKFLSR</sequence>
<keyword evidence="9" id="KW-0150">Chloroplast</keyword>
<evidence type="ECO:0000256" key="2">
    <source>
        <dbReference type="ARBA" id="ARBA00022692"/>
    </source>
</evidence>
<keyword evidence="2 6" id="KW-0812">Transmembrane</keyword>
<proteinExistence type="inferred from homology"/>
<dbReference type="HAMAP" id="MF_01392">
    <property type="entry name" value="CytC_Ccs1"/>
    <property type="match status" value="1"/>
</dbReference>
<feature type="transmembrane region" description="Helical" evidence="7">
    <location>
        <begin position="381"/>
        <end position="400"/>
    </location>
</feature>
<dbReference type="InterPro" id="IPR007816">
    <property type="entry name" value="ResB-like_domain"/>
</dbReference>
<evidence type="ECO:0000259" key="8">
    <source>
        <dbReference type="Pfam" id="PF05140"/>
    </source>
</evidence>
<dbReference type="GO" id="GO:0017004">
    <property type="term" value="P:cytochrome complex assembly"/>
    <property type="evidence" value="ECO:0007669"/>
    <property type="project" value="UniProtKB-UniRule"/>
</dbReference>
<dbReference type="RefSeq" id="YP_009399034.1">
    <property type="nucleotide sequence ID" value="NC_035295.1"/>
</dbReference>
<evidence type="ECO:0000313" key="9">
    <source>
        <dbReference type="EMBL" id="ARW68431.1"/>
    </source>
</evidence>
<feature type="transmembrane region" description="Helical" evidence="7">
    <location>
        <begin position="135"/>
        <end position="151"/>
    </location>
</feature>
<evidence type="ECO:0000256" key="3">
    <source>
        <dbReference type="ARBA" id="ARBA00022748"/>
    </source>
</evidence>
<dbReference type="InterPro" id="IPR023494">
    <property type="entry name" value="Cyt_c_bgen_Ccs1/CcsB/ResB"/>
</dbReference>
<evidence type="ECO:0000256" key="1">
    <source>
        <dbReference type="ARBA" id="ARBA00004141"/>
    </source>
</evidence>
<dbReference type="Pfam" id="PF05140">
    <property type="entry name" value="ResB"/>
    <property type="match status" value="2"/>
</dbReference>
<dbReference type="EMBL" id="MF101452">
    <property type="protein sequence ID" value="ARW68431.1"/>
    <property type="molecule type" value="Genomic_DNA"/>
</dbReference>
<keyword evidence="3 6" id="KW-0201">Cytochrome c-type biogenesis</keyword>
<feature type="domain" description="ResB-like" evidence="8">
    <location>
        <begin position="22"/>
        <end position="297"/>
    </location>
</feature>
<reference evidence="9" key="1">
    <citation type="journal article" date="2017" name="J. Phycol.">
        <title>Analysis of chloroplast genomes and a supermatrix inform reclassification of the Rhodomelaceae (Rhodophyta).</title>
        <authorList>
            <person name="Diaz-Tapia P."/>
            <person name="Maggs C.A."/>
            <person name="West J.A."/>
            <person name="Verbruggen H."/>
        </authorList>
    </citation>
    <scope>NUCLEOTIDE SEQUENCE</scope>
    <source>
        <strain evidence="9">PD1676</strain>
    </source>
</reference>
<keyword evidence="5 6" id="KW-0472">Membrane</keyword>
<protein>
    <recommendedName>
        <fullName evidence="6">Cytochrome c biogenesis protein Ccs1</fullName>
    </recommendedName>
</protein>
<feature type="transmembrane region" description="Helical" evidence="7">
    <location>
        <begin position="21"/>
        <end position="41"/>
    </location>
</feature>
<feature type="domain" description="ResB-like" evidence="8">
    <location>
        <begin position="369"/>
        <end position="427"/>
    </location>
</feature>
<comment type="subunit">
    <text evidence="6">May interact with CcsA.</text>
</comment>
<comment type="function">
    <text evidence="6">Required during biogenesis of c-type cytochromes (cytochrome c6 and cytochrome f) at the step of heme attachment.</text>
</comment>
<dbReference type="GO" id="GO:0009535">
    <property type="term" value="C:chloroplast thylakoid membrane"/>
    <property type="evidence" value="ECO:0007669"/>
    <property type="project" value="UniProtKB-SubCell"/>
</dbReference>
<feature type="transmembrane region" description="Helical" evidence="7">
    <location>
        <begin position="163"/>
        <end position="185"/>
    </location>
</feature>
<accession>A0A1Z1MRQ0</accession>
<geneLocation type="chloroplast" evidence="9"/>
<dbReference type="PANTHER" id="PTHR31566">
    <property type="entry name" value="CYTOCHROME C BIOGENESIS PROTEIN CCS1, CHLOROPLASTIC"/>
    <property type="match status" value="1"/>
</dbReference>
<keyword evidence="9" id="KW-0934">Plastid</keyword>
<keyword evidence="4 6" id="KW-1133">Transmembrane helix</keyword>
<organism evidence="9">
    <name type="scientific">Taenioma perpusillum</name>
    <dbReference type="NCBI Taxonomy" id="210852"/>
    <lineage>
        <taxon>Eukaryota</taxon>
        <taxon>Rhodophyta</taxon>
        <taxon>Florideophyceae</taxon>
        <taxon>Rhodymeniophycidae</taxon>
        <taxon>Ceramiales</taxon>
        <taxon>Delesseriaceae</taxon>
        <taxon>Taenioma</taxon>
    </lineage>
</organism>
<comment type="subcellular location">
    <subcellularLocation>
        <location evidence="1">Membrane</location>
        <topology evidence="1">Multi-pass membrane protein</topology>
    </subcellularLocation>
    <subcellularLocation>
        <location evidence="6">Plastid</location>
        <location evidence="6">Chloroplast thylakoid membrane</location>
        <topology evidence="6">Multi-pass membrane protein</topology>
    </subcellularLocation>
</comment>